<dbReference type="Gene3D" id="1.10.10.10">
    <property type="entry name" value="Winged helix-like DNA-binding domain superfamily/Winged helix DNA-binding domain"/>
    <property type="match status" value="1"/>
</dbReference>
<dbReference type="RefSeq" id="WP_351442906.1">
    <property type="nucleotide sequence ID" value="NZ_JBEPCB010000007.1"/>
</dbReference>
<dbReference type="Proteomes" id="UP001605990">
    <property type="component" value="Unassembled WGS sequence"/>
</dbReference>
<evidence type="ECO:0000313" key="2">
    <source>
        <dbReference type="EMBL" id="MFG6299542.1"/>
    </source>
</evidence>
<protein>
    <submittedName>
        <fullName evidence="2">Lrp/AsnC family transcriptional regulator</fullName>
    </submittedName>
</protein>
<dbReference type="SUPFAM" id="SSF46785">
    <property type="entry name" value="Winged helix' DNA-binding domain"/>
    <property type="match status" value="1"/>
</dbReference>
<evidence type="ECO:0000313" key="3">
    <source>
        <dbReference type="Proteomes" id="UP001605990"/>
    </source>
</evidence>
<organism evidence="2 3">
    <name type="scientific">Streptomyces rochei</name>
    <name type="common">Streptomyces parvullus</name>
    <dbReference type="NCBI Taxonomy" id="1928"/>
    <lineage>
        <taxon>Bacteria</taxon>
        <taxon>Bacillati</taxon>
        <taxon>Actinomycetota</taxon>
        <taxon>Actinomycetes</taxon>
        <taxon>Kitasatosporales</taxon>
        <taxon>Streptomycetaceae</taxon>
        <taxon>Streptomyces</taxon>
        <taxon>Streptomyces rochei group</taxon>
    </lineage>
</organism>
<keyword evidence="3" id="KW-1185">Reference proteome</keyword>
<feature type="compositionally biased region" description="Low complexity" evidence="1">
    <location>
        <begin position="1"/>
        <end position="13"/>
    </location>
</feature>
<dbReference type="InterPro" id="IPR036390">
    <property type="entry name" value="WH_DNA-bd_sf"/>
</dbReference>
<gene>
    <name evidence="2" type="ORF">ACGU38_29820</name>
</gene>
<reference evidence="2 3" key="1">
    <citation type="submission" date="2024-10" db="EMBL/GenBank/DDBJ databases">
        <title>Draft genome assembly of a novel steroid transforming actinomycete isolated from African clawed frog Xenopus laevis.</title>
        <authorList>
            <person name="Bragin E."/>
            <person name="Kollerov V."/>
            <person name="Donova M.V."/>
        </authorList>
    </citation>
    <scope>NUCLEOTIDE SEQUENCE [LARGE SCALE GENOMIC DNA]</scope>
    <source>
        <strain evidence="2 3">MTOC-St3</strain>
    </source>
</reference>
<accession>A0ABW7EAB2</accession>
<proteinExistence type="predicted"/>
<sequence>MRPTATRSRASARASRRSRRVTASPGHLRRAVGLSAAPCGRRIERMEKAGVICGYTAVINARHVRDDARPVAWGPSSCHRHGVRVIPGRRLAPANLYGADTDPVAGARVSPAPCGRPPVGIGEPFGVCPGSGAGAPREPAVTAAGFCAGSVCVFSAGTDLSSGATPGVLPTDRSAG</sequence>
<feature type="region of interest" description="Disordered" evidence="1">
    <location>
        <begin position="1"/>
        <end position="27"/>
    </location>
</feature>
<dbReference type="InterPro" id="IPR036388">
    <property type="entry name" value="WH-like_DNA-bd_sf"/>
</dbReference>
<dbReference type="Pfam" id="PF13412">
    <property type="entry name" value="HTH_24"/>
    <property type="match status" value="1"/>
</dbReference>
<comment type="caution">
    <text evidence="2">The sequence shown here is derived from an EMBL/GenBank/DDBJ whole genome shotgun (WGS) entry which is preliminary data.</text>
</comment>
<evidence type="ECO:0000256" key="1">
    <source>
        <dbReference type="SAM" id="MobiDB-lite"/>
    </source>
</evidence>
<dbReference type="EMBL" id="JBIENY010000425">
    <property type="protein sequence ID" value="MFG6299542.1"/>
    <property type="molecule type" value="Genomic_DNA"/>
</dbReference>
<name>A0ABW7EAB2_STRRO</name>